<dbReference type="KEGG" id="elim:B2M23_10985"/>
<gene>
    <name evidence="2" type="ORF">B2M23_10985</name>
</gene>
<feature type="chain" id="PRO_5042169653" evidence="1">
    <location>
        <begin position="24"/>
        <end position="186"/>
    </location>
</feature>
<sequence length="186" mass="19299">MKKKITALVLALGLLLLAQPALAQGEPLPTTTIPSDARGEASGGSEIKVTFMLPAYTLVIPKTLAFGDTFWVKQQHYTKDFEVSVFGMAEEALKLGYVVDVKTSGSGSGGAYTLEKGSGGPTIAYTVKNGAAEIPANSEFATFKANNTPQTGTVTLNSPADSANAGQYQGNLVFSAALVPPVKTTP</sequence>
<dbReference type="AlphaFoldDB" id="A0AAC9QUQ4"/>
<dbReference type="RefSeq" id="WP_038353591.1">
    <property type="nucleotide sequence ID" value="NZ_CP019962.1"/>
</dbReference>
<dbReference type="EMBL" id="CP019962">
    <property type="protein sequence ID" value="ARD66030.1"/>
    <property type="molecule type" value="Genomic_DNA"/>
</dbReference>
<proteinExistence type="predicted"/>
<name>A0AAC9QUQ4_EUBLI</name>
<evidence type="ECO:0000256" key="1">
    <source>
        <dbReference type="SAM" id="SignalP"/>
    </source>
</evidence>
<organism evidence="2 3">
    <name type="scientific">Eubacterium limosum</name>
    <dbReference type="NCBI Taxonomy" id="1736"/>
    <lineage>
        <taxon>Bacteria</taxon>
        <taxon>Bacillati</taxon>
        <taxon>Bacillota</taxon>
        <taxon>Clostridia</taxon>
        <taxon>Eubacteriales</taxon>
        <taxon>Eubacteriaceae</taxon>
        <taxon>Eubacterium</taxon>
    </lineage>
</organism>
<evidence type="ECO:0000313" key="3">
    <source>
        <dbReference type="Proteomes" id="UP000192391"/>
    </source>
</evidence>
<dbReference type="Proteomes" id="UP000192391">
    <property type="component" value="Chromosome"/>
</dbReference>
<reference evidence="3" key="1">
    <citation type="journal article" date="2017" name="Sci. Rep.">
        <title>Determination of the Genome and Primary Transcriptome of Syngas Fermenting Eubacterium limosum ATCC 8486.</title>
        <authorList>
            <person name="Song Y."/>
            <person name="Shin J."/>
            <person name="Jeong Y."/>
            <person name="Jin S."/>
            <person name="Lee J.K."/>
            <person name="Kim D.R."/>
            <person name="Kim S.C."/>
            <person name="Cho S."/>
            <person name="Cho B.K."/>
        </authorList>
    </citation>
    <scope>NUCLEOTIDE SEQUENCE [LARGE SCALE GENOMIC DNA]</scope>
    <source>
        <strain evidence="3">ATCC 8486</strain>
    </source>
</reference>
<accession>A0AAC9QUQ4</accession>
<protein>
    <submittedName>
        <fullName evidence="2">Uncharacterized protein</fullName>
    </submittedName>
</protein>
<feature type="signal peptide" evidence="1">
    <location>
        <begin position="1"/>
        <end position="23"/>
    </location>
</feature>
<evidence type="ECO:0000313" key="2">
    <source>
        <dbReference type="EMBL" id="ARD66030.1"/>
    </source>
</evidence>
<keyword evidence="1" id="KW-0732">Signal</keyword>